<dbReference type="PROSITE" id="PS51892">
    <property type="entry name" value="SUBTILASE"/>
    <property type="match status" value="1"/>
</dbReference>
<dbReference type="InterPro" id="IPR023828">
    <property type="entry name" value="Peptidase_S8_Ser-AS"/>
</dbReference>
<dbReference type="SUPFAM" id="SSF52743">
    <property type="entry name" value="Subtilisin-like"/>
    <property type="match status" value="1"/>
</dbReference>
<dbReference type="InterPro" id="IPR017317">
    <property type="entry name" value="Pept_S8_subtilisin_bacteroid-2"/>
</dbReference>
<evidence type="ECO:0000256" key="3">
    <source>
        <dbReference type="ARBA" id="ARBA00022801"/>
    </source>
</evidence>
<name>A0ABS3T8N5_9BACT</name>
<sequence length="562" mass="59769">MRILILLVMACWSFTNRAAAALRPPGVPTVRKHLVYLRDKANTPYSLSAPQRFLTARALERRTRQGIALQSRDLPVDPVYVEQVQSVSGAKVWYTSRWFNAVVVECDSATLAVVQALPCVRSARTLNRSGVGVVVSPVGEGSAPTVARPAGTRADYGRAYAQTHQIGADVMHDAGFRGEGMQIAVFDGGFPGVNTGAVFTSLYQENRLASVYNFVGRDQNVYQYDNHGTLVLSTMAGNQPGVFIGTAPQATYHLFVTEDVASEQPVEEVNWLIAAERADSLGIDIINSSLGYNTFDAPSVDYTYAELDGRTALSTRAATVAARVGMLVVSSAGNEGNNRWRYLTAPADADSILTVGAVDSLGARANFSSIGPTADNRLKPNVSAMGRQAAFVYPSGAIGRGNGTSFSSPITAGLAAGFWQAHPTLTAQQVIEYLQRSASQATTPDTLLGYGIPNFGRAQQAVAGIPLPTAPTVGVGNRVQLYPNPVPAGAAACTLQLPAELRSQPLEVRLYDVRGTLVTTLLLPASNAAIVQLPTTALRPGVYSCRLGRSGGPPYTLRLIRL</sequence>
<dbReference type="PROSITE" id="PS00138">
    <property type="entry name" value="SUBTILASE_SER"/>
    <property type="match status" value="1"/>
</dbReference>
<dbReference type="EMBL" id="JAGETX010000001">
    <property type="protein sequence ID" value="MBO3269693.1"/>
    <property type="molecule type" value="Genomic_DNA"/>
</dbReference>
<dbReference type="InterPro" id="IPR050131">
    <property type="entry name" value="Peptidase_S8_subtilisin-like"/>
</dbReference>
<evidence type="ECO:0000256" key="5">
    <source>
        <dbReference type="PROSITE-ProRule" id="PRU01240"/>
    </source>
</evidence>
<dbReference type="Proteomes" id="UP000670527">
    <property type="component" value="Unassembled WGS sequence"/>
</dbReference>
<protein>
    <submittedName>
        <fullName evidence="8">S8 family serine peptidase</fullName>
    </submittedName>
</protein>
<keyword evidence="4 5" id="KW-0720">Serine protease</keyword>
<feature type="active site" description="Charge relay system" evidence="5">
    <location>
        <position position="187"/>
    </location>
</feature>
<dbReference type="InterPro" id="IPR000209">
    <property type="entry name" value="Peptidase_S8/S53_dom"/>
</dbReference>
<dbReference type="Gene3D" id="3.40.50.200">
    <property type="entry name" value="Peptidase S8/S53 domain"/>
    <property type="match status" value="1"/>
</dbReference>
<evidence type="ECO:0000259" key="7">
    <source>
        <dbReference type="Pfam" id="PF00082"/>
    </source>
</evidence>
<dbReference type="InterPro" id="IPR036852">
    <property type="entry name" value="Peptidase_S8/S53_dom_sf"/>
</dbReference>
<dbReference type="RefSeq" id="WP_208306359.1">
    <property type="nucleotide sequence ID" value="NZ_JAGETX010000001.1"/>
</dbReference>
<keyword evidence="9" id="KW-1185">Reference proteome</keyword>
<feature type="chain" id="PRO_5046306957" evidence="6">
    <location>
        <begin position="21"/>
        <end position="562"/>
    </location>
</feature>
<gene>
    <name evidence="8" type="ORF">J4D97_03445</name>
</gene>
<dbReference type="PRINTS" id="PR00723">
    <property type="entry name" value="SUBTILISIN"/>
</dbReference>
<dbReference type="PIRSF" id="PIRSF037903">
    <property type="entry name" value="Subtilisin_rel_GFO_2223"/>
    <property type="match status" value="1"/>
</dbReference>
<comment type="similarity">
    <text evidence="1 5">Belongs to the peptidase S8 family.</text>
</comment>
<feature type="signal peptide" evidence="6">
    <location>
        <begin position="1"/>
        <end position="20"/>
    </location>
</feature>
<evidence type="ECO:0000256" key="1">
    <source>
        <dbReference type="ARBA" id="ARBA00011073"/>
    </source>
</evidence>
<evidence type="ECO:0000313" key="8">
    <source>
        <dbReference type="EMBL" id="MBO3269693.1"/>
    </source>
</evidence>
<feature type="active site" description="Charge relay system" evidence="5">
    <location>
        <position position="227"/>
    </location>
</feature>
<evidence type="ECO:0000256" key="6">
    <source>
        <dbReference type="SAM" id="SignalP"/>
    </source>
</evidence>
<evidence type="ECO:0000256" key="4">
    <source>
        <dbReference type="ARBA" id="ARBA00022825"/>
    </source>
</evidence>
<reference evidence="8 9" key="1">
    <citation type="submission" date="2021-03" db="EMBL/GenBank/DDBJ databases">
        <authorList>
            <person name="Kim M.K."/>
        </authorList>
    </citation>
    <scope>NUCLEOTIDE SEQUENCE [LARGE SCALE GENOMIC DNA]</scope>
    <source>
        <strain evidence="8 9">BT507</strain>
    </source>
</reference>
<proteinExistence type="inferred from homology"/>
<evidence type="ECO:0000256" key="2">
    <source>
        <dbReference type="ARBA" id="ARBA00022670"/>
    </source>
</evidence>
<comment type="caution">
    <text evidence="8">The sequence shown here is derived from an EMBL/GenBank/DDBJ whole genome shotgun (WGS) entry which is preliminary data.</text>
</comment>
<dbReference type="InterPro" id="IPR015500">
    <property type="entry name" value="Peptidase_S8_subtilisin-rel"/>
</dbReference>
<feature type="active site" description="Charge relay system" evidence="5">
    <location>
        <position position="405"/>
    </location>
</feature>
<keyword evidence="3 5" id="KW-0378">Hydrolase</keyword>
<keyword evidence="6" id="KW-0732">Signal</keyword>
<keyword evidence="2 5" id="KW-0645">Protease</keyword>
<accession>A0ABS3T8N5</accession>
<dbReference type="CDD" id="cd07493">
    <property type="entry name" value="Peptidases_S8_9"/>
    <property type="match status" value="1"/>
</dbReference>
<dbReference type="PANTHER" id="PTHR43806:SF67">
    <property type="entry name" value="EGF-LIKE DOMAIN-CONTAINING PROTEIN"/>
    <property type="match status" value="1"/>
</dbReference>
<evidence type="ECO:0000313" key="9">
    <source>
        <dbReference type="Proteomes" id="UP000670527"/>
    </source>
</evidence>
<dbReference type="Pfam" id="PF00082">
    <property type="entry name" value="Peptidase_S8"/>
    <property type="match status" value="1"/>
</dbReference>
<feature type="domain" description="Peptidase S8/S53" evidence="7">
    <location>
        <begin position="180"/>
        <end position="451"/>
    </location>
</feature>
<dbReference type="PANTHER" id="PTHR43806">
    <property type="entry name" value="PEPTIDASE S8"/>
    <property type="match status" value="1"/>
</dbReference>
<organism evidence="8 9">
    <name type="scientific">Hymenobacter defluvii</name>
    <dbReference type="NCBI Taxonomy" id="2054411"/>
    <lineage>
        <taxon>Bacteria</taxon>
        <taxon>Pseudomonadati</taxon>
        <taxon>Bacteroidota</taxon>
        <taxon>Cytophagia</taxon>
        <taxon>Cytophagales</taxon>
        <taxon>Hymenobacteraceae</taxon>
        <taxon>Hymenobacter</taxon>
    </lineage>
</organism>